<feature type="non-terminal residue" evidence="1">
    <location>
        <position position="405"/>
    </location>
</feature>
<organism evidence="1">
    <name type="scientific">Trepomonas sp. PC1</name>
    <dbReference type="NCBI Taxonomy" id="1076344"/>
    <lineage>
        <taxon>Eukaryota</taxon>
        <taxon>Metamonada</taxon>
        <taxon>Diplomonadida</taxon>
        <taxon>Hexamitidae</taxon>
        <taxon>Hexamitinae</taxon>
        <taxon>Trepomonas</taxon>
    </lineage>
</organism>
<sequence length="405" mass="47887">LFGFFISDLQEEKRRSMSPLPQLERSLPIRSSRLNNSALQLNCSLQLQPVQNVVIKPAKTQIQTKMKPKLLKSVNIQFQSQKYFYKNDYSYRNNEQQMPILSFMTKNIKQHYQAQMQTKSPLFMENTPIVYVNEIFSLDTFDLQNQATKICQSQFVVIKPQKIQSLNSVRRMAESLIQKEIDAIQQFKFLDLNEFHVVNLLNYRHLDFCCEICYFMGGNYEMNDKVALIYIYKQLKIEQEVGNYLVSINQIFPGNFISFWSQIQTVEDLICYAFQIYMVMKHELVKTIRAFSKKRIQFNKIDRSSLFLLCSCIYGNAQITEIKQDFFEVNEALEIIFSLEFTQKLNFTDVVKNVLERFDQIKDVVGGEDIVNTLKQTEDLIQKLKQVKAYEEKYFYYWLININLG</sequence>
<protein>
    <submittedName>
        <fullName evidence="1">Uncharacterized protein</fullName>
    </submittedName>
</protein>
<accession>A0A146JXW7</accession>
<feature type="non-terminal residue" evidence="1">
    <location>
        <position position="1"/>
    </location>
</feature>
<dbReference type="EMBL" id="GDID01007249">
    <property type="protein sequence ID" value="JAP89357.1"/>
    <property type="molecule type" value="Transcribed_RNA"/>
</dbReference>
<name>A0A146JXW7_9EUKA</name>
<evidence type="ECO:0000313" key="1">
    <source>
        <dbReference type="EMBL" id="JAP89357.1"/>
    </source>
</evidence>
<gene>
    <name evidence="1" type="ORF">TPC1_31148</name>
</gene>
<reference evidence="1" key="1">
    <citation type="submission" date="2015-07" db="EMBL/GenBank/DDBJ databases">
        <title>Adaptation to a free-living lifestyle via gene acquisitions in the diplomonad Trepomonas sp. PC1.</title>
        <authorList>
            <person name="Xu F."/>
            <person name="Jerlstrom-Hultqvist J."/>
            <person name="Kolisko M."/>
            <person name="Simpson A.G.B."/>
            <person name="Roger A.J."/>
            <person name="Svard S.G."/>
            <person name="Andersson J.O."/>
        </authorList>
    </citation>
    <scope>NUCLEOTIDE SEQUENCE</scope>
    <source>
        <strain evidence="1">PC1</strain>
    </source>
</reference>
<proteinExistence type="predicted"/>
<dbReference type="AlphaFoldDB" id="A0A146JXW7"/>